<keyword evidence="3" id="KW-1185">Reference proteome</keyword>
<comment type="caution">
    <text evidence="2">The sequence shown here is derived from an EMBL/GenBank/DDBJ whole genome shotgun (WGS) entry which is preliminary data.</text>
</comment>
<proteinExistence type="predicted"/>
<evidence type="ECO:0000256" key="1">
    <source>
        <dbReference type="SAM" id="MobiDB-lite"/>
    </source>
</evidence>
<evidence type="ECO:0000313" key="2">
    <source>
        <dbReference type="EMBL" id="MCI38247.1"/>
    </source>
</evidence>
<organism evidence="2 3">
    <name type="scientific">Trifolium medium</name>
    <dbReference type="NCBI Taxonomy" id="97028"/>
    <lineage>
        <taxon>Eukaryota</taxon>
        <taxon>Viridiplantae</taxon>
        <taxon>Streptophyta</taxon>
        <taxon>Embryophyta</taxon>
        <taxon>Tracheophyta</taxon>
        <taxon>Spermatophyta</taxon>
        <taxon>Magnoliopsida</taxon>
        <taxon>eudicotyledons</taxon>
        <taxon>Gunneridae</taxon>
        <taxon>Pentapetalae</taxon>
        <taxon>rosids</taxon>
        <taxon>fabids</taxon>
        <taxon>Fabales</taxon>
        <taxon>Fabaceae</taxon>
        <taxon>Papilionoideae</taxon>
        <taxon>50 kb inversion clade</taxon>
        <taxon>NPAAA clade</taxon>
        <taxon>Hologalegina</taxon>
        <taxon>IRL clade</taxon>
        <taxon>Trifolieae</taxon>
        <taxon>Trifolium</taxon>
    </lineage>
</organism>
<feature type="compositionally biased region" description="Basic and acidic residues" evidence="1">
    <location>
        <begin position="17"/>
        <end position="31"/>
    </location>
</feature>
<name>A0A392RPW2_9FABA</name>
<evidence type="ECO:0000313" key="3">
    <source>
        <dbReference type="Proteomes" id="UP000265520"/>
    </source>
</evidence>
<feature type="compositionally biased region" description="Acidic residues" evidence="1">
    <location>
        <begin position="1"/>
        <end position="16"/>
    </location>
</feature>
<dbReference type="EMBL" id="LXQA010253667">
    <property type="protein sequence ID" value="MCI38247.1"/>
    <property type="molecule type" value="Genomic_DNA"/>
</dbReference>
<dbReference type="AlphaFoldDB" id="A0A392RPW2"/>
<protein>
    <submittedName>
        <fullName evidence="2">Uncharacterized protein</fullName>
    </submittedName>
</protein>
<accession>A0A392RPW2</accession>
<dbReference type="Proteomes" id="UP000265520">
    <property type="component" value="Unassembled WGS sequence"/>
</dbReference>
<sequence>MEEKEEYDGGDEYDGEDGQRRWRWRTEKSSMEEMEDQE</sequence>
<reference evidence="2 3" key="1">
    <citation type="journal article" date="2018" name="Front. Plant Sci.">
        <title>Red Clover (Trifolium pratense) and Zigzag Clover (T. medium) - A Picture of Genomic Similarities and Differences.</title>
        <authorList>
            <person name="Dluhosova J."/>
            <person name="Istvanek J."/>
            <person name="Nedelnik J."/>
            <person name="Repkova J."/>
        </authorList>
    </citation>
    <scope>NUCLEOTIDE SEQUENCE [LARGE SCALE GENOMIC DNA]</scope>
    <source>
        <strain evidence="3">cv. 10/8</strain>
        <tissue evidence="2">Leaf</tissue>
    </source>
</reference>
<feature type="region of interest" description="Disordered" evidence="1">
    <location>
        <begin position="1"/>
        <end position="38"/>
    </location>
</feature>